<name>A0A1H3FF51_9RHOB</name>
<protein>
    <submittedName>
        <fullName evidence="1">Uncharacterized protein</fullName>
    </submittedName>
</protein>
<dbReference type="EMBL" id="FNMZ01000012">
    <property type="protein sequence ID" value="SDX89621.1"/>
    <property type="molecule type" value="Genomic_DNA"/>
</dbReference>
<dbReference type="Proteomes" id="UP000199118">
    <property type="component" value="Unassembled WGS sequence"/>
</dbReference>
<gene>
    <name evidence="1" type="ORF">SAMN05444336_11288</name>
</gene>
<dbReference type="STRING" id="356660.SAMN05444336_11288"/>
<dbReference type="RefSeq" id="WP_092685244.1">
    <property type="nucleotide sequence ID" value="NZ_FNMZ01000012.1"/>
</dbReference>
<proteinExistence type="predicted"/>
<evidence type="ECO:0000313" key="1">
    <source>
        <dbReference type="EMBL" id="SDX89621.1"/>
    </source>
</evidence>
<organism evidence="1 2">
    <name type="scientific">Albimonas donghaensis</name>
    <dbReference type="NCBI Taxonomy" id="356660"/>
    <lineage>
        <taxon>Bacteria</taxon>
        <taxon>Pseudomonadati</taxon>
        <taxon>Pseudomonadota</taxon>
        <taxon>Alphaproteobacteria</taxon>
        <taxon>Rhodobacterales</taxon>
        <taxon>Paracoccaceae</taxon>
        <taxon>Albimonas</taxon>
    </lineage>
</organism>
<sequence>MIADQLATRAARWPEAPLRVLAPQALATATCAGDAALYADEPPLAAIQHLRQAWAALHMARNARASARAHAAREPGDAA</sequence>
<reference evidence="1 2" key="1">
    <citation type="submission" date="2016-10" db="EMBL/GenBank/DDBJ databases">
        <authorList>
            <person name="de Groot N.N."/>
        </authorList>
    </citation>
    <scope>NUCLEOTIDE SEQUENCE [LARGE SCALE GENOMIC DNA]</scope>
    <source>
        <strain evidence="1 2">DSM 17890</strain>
    </source>
</reference>
<accession>A0A1H3FF51</accession>
<dbReference type="AlphaFoldDB" id="A0A1H3FF51"/>
<evidence type="ECO:0000313" key="2">
    <source>
        <dbReference type="Proteomes" id="UP000199118"/>
    </source>
</evidence>
<keyword evidence="2" id="KW-1185">Reference proteome</keyword>